<dbReference type="Gene3D" id="2.30.42.10">
    <property type="match status" value="1"/>
</dbReference>
<proteinExistence type="predicted"/>
<evidence type="ECO:0000313" key="7">
    <source>
        <dbReference type="EMBL" id="RHZ05768.1"/>
    </source>
</evidence>
<organism evidence="5 9">
    <name type="scientific">Aphanomyces astaci</name>
    <name type="common">Crayfish plague agent</name>
    <dbReference type="NCBI Taxonomy" id="112090"/>
    <lineage>
        <taxon>Eukaryota</taxon>
        <taxon>Sar</taxon>
        <taxon>Stramenopiles</taxon>
        <taxon>Oomycota</taxon>
        <taxon>Saprolegniomycetes</taxon>
        <taxon>Saprolegniales</taxon>
        <taxon>Verrucalvaceae</taxon>
        <taxon>Aphanomyces</taxon>
    </lineage>
</organism>
<evidence type="ECO:0000313" key="10">
    <source>
        <dbReference type="Proteomes" id="UP000286510"/>
    </source>
</evidence>
<evidence type="ECO:0000313" key="8">
    <source>
        <dbReference type="Proteomes" id="UP000265716"/>
    </source>
</evidence>
<dbReference type="PANTHER" id="PTHR24153:SF8">
    <property type="entry name" value="FORKED, ISOFORM F"/>
    <property type="match status" value="1"/>
</dbReference>
<dbReference type="EMBL" id="QUTC01003110">
    <property type="protein sequence ID" value="RHY71540.1"/>
    <property type="molecule type" value="Genomic_DNA"/>
</dbReference>
<dbReference type="InterPro" id="IPR036034">
    <property type="entry name" value="PDZ_sf"/>
</dbReference>
<dbReference type="Proteomes" id="UP000265716">
    <property type="component" value="Unassembled WGS sequence"/>
</dbReference>
<evidence type="ECO:0000256" key="2">
    <source>
        <dbReference type="ARBA" id="ARBA00023043"/>
    </source>
</evidence>
<dbReference type="GO" id="GO:0005737">
    <property type="term" value="C:cytoplasm"/>
    <property type="evidence" value="ECO:0007669"/>
    <property type="project" value="TreeGrafter"/>
</dbReference>
<dbReference type="EMBL" id="QUTD01007158">
    <property type="protein sequence ID" value="RHY51538.1"/>
    <property type="molecule type" value="Genomic_DNA"/>
</dbReference>
<dbReference type="PROSITE" id="PS50106">
    <property type="entry name" value="PDZ"/>
    <property type="match status" value="1"/>
</dbReference>
<evidence type="ECO:0000259" key="4">
    <source>
        <dbReference type="PROSITE" id="PS50106"/>
    </source>
</evidence>
<reference evidence="8 9" key="1">
    <citation type="submission" date="2018-08" db="EMBL/GenBank/DDBJ databases">
        <title>Aphanomyces genome sequencing and annotation.</title>
        <authorList>
            <person name="Minardi D."/>
            <person name="Oidtmann B."/>
            <person name="Van Der Giezen M."/>
            <person name="Studholme D.J."/>
        </authorList>
    </citation>
    <scope>NUCLEOTIDE SEQUENCE [LARGE SCALE GENOMIC DNA]</scope>
    <source>
        <strain evidence="5 9">D2</strain>
        <strain evidence="7 10">FDL457</strain>
        <strain evidence="6 8">SA</strain>
    </source>
</reference>
<evidence type="ECO:0000256" key="1">
    <source>
        <dbReference type="ARBA" id="ARBA00022737"/>
    </source>
</evidence>
<dbReference type="Gene3D" id="1.25.40.20">
    <property type="entry name" value="Ankyrin repeat-containing domain"/>
    <property type="match status" value="1"/>
</dbReference>
<dbReference type="Proteomes" id="UP000286510">
    <property type="component" value="Unassembled WGS sequence"/>
</dbReference>
<dbReference type="GO" id="GO:0051015">
    <property type="term" value="F:actin filament binding"/>
    <property type="evidence" value="ECO:0007669"/>
    <property type="project" value="TreeGrafter"/>
</dbReference>
<evidence type="ECO:0000313" key="9">
    <source>
        <dbReference type="Proteomes" id="UP000266643"/>
    </source>
</evidence>
<protein>
    <recommendedName>
        <fullName evidence="4">PDZ domain-containing protein</fullName>
    </recommendedName>
</protein>
<dbReference type="InterPro" id="IPR036770">
    <property type="entry name" value="Ankyrin_rpt-contain_sf"/>
</dbReference>
<evidence type="ECO:0000313" key="6">
    <source>
        <dbReference type="EMBL" id="RHY71540.1"/>
    </source>
</evidence>
<dbReference type="GO" id="GO:0051017">
    <property type="term" value="P:actin filament bundle assembly"/>
    <property type="evidence" value="ECO:0007669"/>
    <property type="project" value="TreeGrafter"/>
</dbReference>
<dbReference type="InterPro" id="IPR052420">
    <property type="entry name" value="Espin/Espin-like"/>
</dbReference>
<gene>
    <name evidence="7" type="ORF">DYB26_011142</name>
    <name evidence="5" type="ORF">DYB30_007207</name>
    <name evidence="6" type="ORF">DYB38_007984</name>
</gene>
<keyword evidence="2" id="KW-0040">ANK repeat</keyword>
<feature type="domain" description="PDZ" evidence="4">
    <location>
        <begin position="249"/>
        <end position="328"/>
    </location>
</feature>
<dbReference type="SUPFAM" id="SSF48403">
    <property type="entry name" value="Ankyrin repeat"/>
    <property type="match status" value="1"/>
</dbReference>
<feature type="region of interest" description="Disordered" evidence="3">
    <location>
        <begin position="181"/>
        <end position="201"/>
    </location>
</feature>
<sequence>MERLAVKRAEEGEWHELVDMAENIPHSIMVPDEFGMLPLHWVCTEQSVPLDTLHVLLRVFPDACECKNMSGMLPLHVAIASKLPGVHLNALVDAFPASVNIKGGDGLDPAEMAHRHRLPDHSINVLKKSVSLVMSSSSTMGSSDTSTRRHSVSDLTLTSLDIRTSCIPRNSSWESVDKLKTSSSNTSMSSSHYSAVSSPKSISSRLSADTDELGADLRELSGKLAALQVEMRHNHASEPVEHSVLWNPGDRLGVSFESAVEDPANVIVGARVKRLTGDSEALGISTVSVGDRLLSVNGVDVTQVPFGIICKFLKRTNVTCKLTFASMSSAPLSETSTAVDEVHSILATTLHKVQSVEDIVRLSSALTA</sequence>
<dbReference type="EMBL" id="QUTF01016835">
    <property type="protein sequence ID" value="RHZ05768.1"/>
    <property type="molecule type" value="Genomic_DNA"/>
</dbReference>
<keyword evidence="1" id="KW-0677">Repeat</keyword>
<dbReference type="Proteomes" id="UP000266643">
    <property type="component" value="Unassembled WGS sequence"/>
</dbReference>
<accession>A0A397CRE9</accession>
<comment type="caution">
    <text evidence="5">The sequence shown here is derived from an EMBL/GenBank/DDBJ whole genome shotgun (WGS) entry which is preliminary data.</text>
</comment>
<dbReference type="PANTHER" id="PTHR24153">
    <property type="entry name" value="ESPIN"/>
    <property type="match status" value="1"/>
</dbReference>
<evidence type="ECO:0000313" key="5">
    <source>
        <dbReference type="EMBL" id="RHY51538.1"/>
    </source>
</evidence>
<dbReference type="VEuPathDB" id="FungiDB:H257_08827"/>
<dbReference type="SUPFAM" id="SSF50156">
    <property type="entry name" value="PDZ domain-like"/>
    <property type="match status" value="1"/>
</dbReference>
<dbReference type="InterPro" id="IPR001478">
    <property type="entry name" value="PDZ"/>
</dbReference>
<feature type="compositionally biased region" description="Low complexity" evidence="3">
    <location>
        <begin position="182"/>
        <end position="201"/>
    </location>
</feature>
<evidence type="ECO:0000256" key="3">
    <source>
        <dbReference type="SAM" id="MobiDB-lite"/>
    </source>
</evidence>
<name>A0A397CRE9_APHAT</name>
<dbReference type="AlphaFoldDB" id="A0A397CRE9"/>